<feature type="signal peptide" evidence="8">
    <location>
        <begin position="1"/>
        <end position="20"/>
    </location>
</feature>
<feature type="transmembrane region" description="Helical" evidence="7">
    <location>
        <begin position="350"/>
        <end position="370"/>
    </location>
</feature>
<dbReference type="InterPro" id="IPR010920">
    <property type="entry name" value="LSM_dom_sf"/>
</dbReference>
<keyword evidence="8" id="KW-0732">Signal</keyword>
<dbReference type="InterPro" id="IPR011066">
    <property type="entry name" value="MscS_channel_C_sf"/>
</dbReference>
<dbReference type="InterPro" id="IPR049142">
    <property type="entry name" value="MS_channel_1st"/>
</dbReference>
<dbReference type="InterPro" id="IPR049278">
    <property type="entry name" value="MS_channel_C"/>
</dbReference>
<feature type="chain" id="PRO_5047431670" evidence="8">
    <location>
        <begin position="21"/>
        <end position="778"/>
    </location>
</feature>
<dbReference type="Pfam" id="PF00924">
    <property type="entry name" value="MS_channel_2nd"/>
    <property type="match status" value="1"/>
</dbReference>
<dbReference type="PANTHER" id="PTHR30347">
    <property type="entry name" value="POTASSIUM CHANNEL RELATED"/>
    <property type="match status" value="1"/>
</dbReference>
<dbReference type="PANTHER" id="PTHR30347:SF1">
    <property type="entry name" value="MECHANOSENSITIVE CHANNEL MSCK"/>
    <property type="match status" value="1"/>
</dbReference>
<feature type="transmembrane region" description="Helical" evidence="7">
    <location>
        <begin position="376"/>
        <end position="396"/>
    </location>
</feature>
<evidence type="ECO:0000256" key="4">
    <source>
        <dbReference type="ARBA" id="ARBA00022692"/>
    </source>
</evidence>
<gene>
    <name evidence="12" type="ORF">SR876_26955</name>
</gene>
<comment type="similarity">
    <text evidence="2">Belongs to the MscS (TC 1.A.23) family.</text>
</comment>
<evidence type="ECO:0000259" key="11">
    <source>
        <dbReference type="Pfam" id="PF21088"/>
    </source>
</evidence>
<feature type="transmembrane region" description="Helical" evidence="7">
    <location>
        <begin position="301"/>
        <end position="318"/>
    </location>
</feature>
<reference evidence="12 13" key="1">
    <citation type="submission" date="2023-11" db="EMBL/GenBank/DDBJ databases">
        <title>MicrobeMod: A computational toolkit for identifying prokaryotic methylation and restriction-modification with nanopore sequencing.</title>
        <authorList>
            <person name="Crits-Christoph A."/>
            <person name="Kang S.C."/>
            <person name="Lee H."/>
            <person name="Ostrov N."/>
        </authorList>
    </citation>
    <scope>NUCLEOTIDE SEQUENCE [LARGE SCALE GENOMIC DNA]</scope>
    <source>
        <strain evidence="12 13">ATCC 23090</strain>
    </source>
</reference>
<evidence type="ECO:0000256" key="7">
    <source>
        <dbReference type="SAM" id="Phobius"/>
    </source>
</evidence>
<feature type="domain" description="Mechanosensitive ion channel transmembrane helices 2/3" evidence="11">
    <location>
        <begin position="579"/>
        <end position="619"/>
    </location>
</feature>
<dbReference type="Gene3D" id="1.10.287.1260">
    <property type="match status" value="1"/>
</dbReference>
<protein>
    <submittedName>
        <fullName evidence="12">Mechanosensitive ion channel</fullName>
    </submittedName>
</protein>
<dbReference type="InterPro" id="IPR023408">
    <property type="entry name" value="MscS_beta-dom_sf"/>
</dbReference>
<evidence type="ECO:0000313" key="13">
    <source>
        <dbReference type="Proteomes" id="UP001326715"/>
    </source>
</evidence>
<evidence type="ECO:0000256" key="2">
    <source>
        <dbReference type="ARBA" id="ARBA00008017"/>
    </source>
</evidence>
<evidence type="ECO:0000256" key="8">
    <source>
        <dbReference type="SAM" id="SignalP"/>
    </source>
</evidence>
<evidence type="ECO:0000259" key="9">
    <source>
        <dbReference type="Pfam" id="PF00924"/>
    </source>
</evidence>
<dbReference type="InterPro" id="IPR052702">
    <property type="entry name" value="MscS-like_channel"/>
</dbReference>
<comment type="subcellular location">
    <subcellularLocation>
        <location evidence="1">Cell membrane</location>
        <topology evidence="1">Multi-pass membrane protein</topology>
    </subcellularLocation>
</comment>
<keyword evidence="5 7" id="KW-1133">Transmembrane helix</keyword>
<keyword evidence="4 7" id="KW-0812">Transmembrane</keyword>
<dbReference type="Gene3D" id="2.30.30.60">
    <property type="match status" value="1"/>
</dbReference>
<evidence type="ECO:0000256" key="6">
    <source>
        <dbReference type="ARBA" id="ARBA00023136"/>
    </source>
</evidence>
<accession>A0ABZ0XD83</accession>
<feature type="transmembrane region" description="Helical" evidence="7">
    <location>
        <begin position="606"/>
        <end position="633"/>
    </location>
</feature>
<keyword evidence="3" id="KW-1003">Cell membrane</keyword>
<evidence type="ECO:0000313" key="12">
    <source>
        <dbReference type="EMBL" id="WQG88568.1"/>
    </source>
</evidence>
<evidence type="ECO:0000256" key="3">
    <source>
        <dbReference type="ARBA" id="ARBA00022475"/>
    </source>
</evidence>
<dbReference type="RefSeq" id="WP_083571453.1">
    <property type="nucleotide sequence ID" value="NZ_CP139972.1"/>
</dbReference>
<keyword evidence="13" id="KW-1185">Reference proteome</keyword>
<name>A0ABZ0XD83_9BACT</name>
<sequence length="778" mass="88199">MKKPILLLLLLVLTSSIALAQKAPSRGADTTLFGDNNQPTRSDYLAGFEKVFQTMNKVPLVTSSFTQLQDIQSHLKDADSVLIILKDRFASNDRSLNIRNLQMYQSLLEELDNTMNEFGKTLSSYDQKMDDVKKEIRDLRKDTLMHGLFRDTVLRATFMPQLQTLRTKFRRADSLVKANTAILNDLKAKVSTDAIMIEELGYQTAEALKTAGVRAFTKERLYLWEPATAKGRRPPPGGFKKSVNAEQQLASYYFRNTRSKRSMLWVIGIAFFAWLNYNFRSLKKLNKLSAIKEFDFKYVKALPWLMTFVLVLNLAPLFDHNAPAIYIETTQFFLMILLTPVFYKILPRQIFMGWGLFILLFLFLPIIRVLGLPMRLMRYATLVHDIVAIVIGILFIQIRSFRKEFRLMWWVAILYTFLNALAVLMNMFGRVTLSQIFSATAVYALAQAASLSIFVQLVIEAFLLQIQGSRIRKRYPEHFDVADIRKSLFRFISVLAVLIWAIVFSTNLNIYDAFSTGLKALFQASIVIGNSSFTIGGVVLFLGIIWVANFLQKYIAYFFGDIGDDAAFDDKGQRSRLLITRLILLVLAFLLAISASGLPVDKITVILGALGVGIGLGLQSIVNNFVSGIILIFDRPLRIGDTVEIGSKRGRVKEIGIRSSTLLTEDGAEVILPNGDVLSKEITNWTLSNNNARINFNYKVAKLEDPEKVKRELKELVTANEQVIARREVEIIMNLVNATTLSVRIAFWCKDIMKVSVVEAEINNAIYNYFEQKGIITQ</sequence>
<dbReference type="InterPro" id="IPR011014">
    <property type="entry name" value="MscS_channel_TM-2"/>
</dbReference>
<feature type="transmembrane region" description="Helical" evidence="7">
    <location>
        <begin position="324"/>
        <end position="343"/>
    </location>
</feature>
<dbReference type="Pfam" id="PF21082">
    <property type="entry name" value="MS_channel_3rd"/>
    <property type="match status" value="1"/>
</dbReference>
<evidence type="ECO:0000259" key="10">
    <source>
        <dbReference type="Pfam" id="PF21082"/>
    </source>
</evidence>
<dbReference type="SUPFAM" id="SSF82689">
    <property type="entry name" value="Mechanosensitive channel protein MscS (YggB), C-terminal domain"/>
    <property type="match status" value="1"/>
</dbReference>
<dbReference type="InterPro" id="IPR006685">
    <property type="entry name" value="MscS_channel_2nd"/>
</dbReference>
<dbReference type="SUPFAM" id="SSF50182">
    <property type="entry name" value="Sm-like ribonucleoproteins"/>
    <property type="match status" value="1"/>
</dbReference>
<dbReference type="Proteomes" id="UP001326715">
    <property type="component" value="Chromosome"/>
</dbReference>
<feature type="domain" description="Mechanosensitive ion channel MscS" evidence="9">
    <location>
        <begin position="621"/>
        <end position="686"/>
    </location>
</feature>
<proteinExistence type="inferred from homology"/>
<evidence type="ECO:0000256" key="1">
    <source>
        <dbReference type="ARBA" id="ARBA00004651"/>
    </source>
</evidence>
<feature type="transmembrane region" description="Helical" evidence="7">
    <location>
        <begin position="487"/>
        <end position="508"/>
    </location>
</feature>
<dbReference type="Pfam" id="PF21088">
    <property type="entry name" value="MS_channel_1st"/>
    <property type="match status" value="1"/>
</dbReference>
<feature type="transmembrane region" description="Helical" evidence="7">
    <location>
        <begin position="262"/>
        <end position="280"/>
    </location>
</feature>
<organism evidence="12 13">
    <name type="scientific">Chitinophaga sancti</name>
    <dbReference type="NCBI Taxonomy" id="1004"/>
    <lineage>
        <taxon>Bacteria</taxon>
        <taxon>Pseudomonadati</taxon>
        <taxon>Bacteroidota</taxon>
        <taxon>Chitinophagia</taxon>
        <taxon>Chitinophagales</taxon>
        <taxon>Chitinophagaceae</taxon>
        <taxon>Chitinophaga</taxon>
    </lineage>
</organism>
<feature type="transmembrane region" description="Helical" evidence="7">
    <location>
        <begin position="441"/>
        <end position="466"/>
    </location>
</feature>
<dbReference type="EMBL" id="CP140154">
    <property type="protein sequence ID" value="WQG88568.1"/>
    <property type="molecule type" value="Genomic_DNA"/>
</dbReference>
<feature type="transmembrane region" description="Helical" evidence="7">
    <location>
        <begin position="520"/>
        <end position="548"/>
    </location>
</feature>
<dbReference type="Gene3D" id="3.30.70.100">
    <property type="match status" value="1"/>
</dbReference>
<feature type="transmembrane region" description="Helical" evidence="7">
    <location>
        <begin position="578"/>
        <end position="600"/>
    </location>
</feature>
<dbReference type="SUPFAM" id="SSF82861">
    <property type="entry name" value="Mechanosensitive channel protein MscS (YggB), transmembrane region"/>
    <property type="match status" value="1"/>
</dbReference>
<keyword evidence="6 7" id="KW-0472">Membrane</keyword>
<evidence type="ECO:0000256" key="5">
    <source>
        <dbReference type="ARBA" id="ARBA00022989"/>
    </source>
</evidence>
<feature type="domain" description="Mechanosensitive ion channel MscS C-terminal" evidence="10">
    <location>
        <begin position="695"/>
        <end position="775"/>
    </location>
</feature>
<feature type="transmembrane region" description="Helical" evidence="7">
    <location>
        <begin position="408"/>
        <end position="429"/>
    </location>
</feature>